<protein>
    <submittedName>
        <fullName evidence="1">(rape) hypothetical protein</fullName>
    </submittedName>
</protein>
<dbReference type="AlphaFoldDB" id="A0A816LI17"/>
<name>A0A816LI17_BRANA</name>
<gene>
    <name evidence="1" type="ORF">DARMORV10_C07P06830.1</name>
</gene>
<evidence type="ECO:0000313" key="1">
    <source>
        <dbReference type="EMBL" id="CAF1954151.1"/>
    </source>
</evidence>
<organism evidence="1">
    <name type="scientific">Brassica napus</name>
    <name type="common">Rape</name>
    <dbReference type="NCBI Taxonomy" id="3708"/>
    <lineage>
        <taxon>Eukaryota</taxon>
        <taxon>Viridiplantae</taxon>
        <taxon>Streptophyta</taxon>
        <taxon>Embryophyta</taxon>
        <taxon>Tracheophyta</taxon>
        <taxon>Spermatophyta</taxon>
        <taxon>Magnoliopsida</taxon>
        <taxon>eudicotyledons</taxon>
        <taxon>Gunneridae</taxon>
        <taxon>Pentapetalae</taxon>
        <taxon>rosids</taxon>
        <taxon>malvids</taxon>
        <taxon>Brassicales</taxon>
        <taxon>Brassicaceae</taxon>
        <taxon>Brassiceae</taxon>
        <taxon>Brassica</taxon>
    </lineage>
</organism>
<dbReference type="EMBL" id="HG994371">
    <property type="protein sequence ID" value="CAF1954151.1"/>
    <property type="molecule type" value="Genomic_DNA"/>
</dbReference>
<accession>A0A816LI17</accession>
<reference evidence="1" key="1">
    <citation type="submission" date="2021-01" db="EMBL/GenBank/DDBJ databases">
        <authorList>
            <consortium name="Genoscope - CEA"/>
            <person name="William W."/>
        </authorList>
    </citation>
    <scope>NUCLEOTIDE SEQUENCE</scope>
</reference>
<dbReference type="Proteomes" id="UP001295469">
    <property type="component" value="Chromosome C07"/>
</dbReference>
<sequence length="106" mass="11873">MRVSLLQVGVSMSINRSVLLLSKPSSQSDYSLQVGVSKVLLSDLTSGRCSSRLLRFWEVRNVKHCGELMCVDLLLLDSKPPTSITKRKYVPCFIRSCNDIKLNSLL</sequence>
<proteinExistence type="predicted"/>